<dbReference type="SMART" id="SM00355">
    <property type="entry name" value="ZnF_C2H2"/>
    <property type="match status" value="2"/>
</dbReference>
<feature type="compositionally biased region" description="Polar residues" evidence="10">
    <location>
        <begin position="155"/>
        <end position="172"/>
    </location>
</feature>
<proteinExistence type="inferred from homology"/>
<evidence type="ECO:0000256" key="7">
    <source>
        <dbReference type="ARBA" id="ARBA00023163"/>
    </source>
</evidence>
<evidence type="ECO:0000313" key="12">
    <source>
        <dbReference type="EMBL" id="TPX39529.1"/>
    </source>
</evidence>
<dbReference type="PANTHER" id="PTHR23235">
    <property type="entry name" value="KRUEPPEL-LIKE TRANSCRIPTION FACTOR"/>
    <property type="match status" value="1"/>
</dbReference>
<feature type="region of interest" description="Disordered" evidence="10">
    <location>
        <begin position="504"/>
        <end position="528"/>
    </location>
</feature>
<evidence type="ECO:0000256" key="4">
    <source>
        <dbReference type="ARBA" id="ARBA00022771"/>
    </source>
</evidence>
<protein>
    <recommendedName>
        <fullName evidence="11">C2H2-type domain-containing protein</fullName>
    </recommendedName>
</protein>
<keyword evidence="7" id="KW-0804">Transcription</keyword>
<dbReference type="SUPFAM" id="SSF57667">
    <property type="entry name" value="beta-beta-alpha zinc fingers"/>
    <property type="match status" value="1"/>
</dbReference>
<evidence type="ECO:0000256" key="10">
    <source>
        <dbReference type="SAM" id="MobiDB-lite"/>
    </source>
</evidence>
<evidence type="ECO:0000256" key="5">
    <source>
        <dbReference type="ARBA" id="ARBA00022833"/>
    </source>
</evidence>
<evidence type="ECO:0000256" key="6">
    <source>
        <dbReference type="ARBA" id="ARBA00023015"/>
    </source>
</evidence>
<dbReference type="GO" id="GO:0000981">
    <property type="term" value="F:DNA-binding transcription factor activity, RNA polymerase II-specific"/>
    <property type="evidence" value="ECO:0007669"/>
    <property type="project" value="TreeGrafter"/>
</dbReference>
<dbReference type="InterPro" id="IPR013087">
    <property type="entry name" value="Znf_C2H2_type"/>
</dbReference>
<feature type="domain" description="C2H2-type" evidence="11">
    <location>
        <begin position="312"/>
        <end position="341"/>
    </location>
</feature>
<comment type="similarity">
    <text evidence="2">Belongs to the krueppel C2H2-type zinc-finger protein family.</text>
</comment>
<dbReference type="AlphaFoldDB" id="A0A507CJ81"/>
<dbReference type="Gene3D" id="3.30.160.60">
    <property type="entry name" value="Classic Zinc Finger"/>
    <property type="match status" value="2"/>
</dbReference>
<feature type="compositionally biased region" description="Low complexity" evidence="10">
    <location>
        <begin position="504"/>
        <end position="520"/>
    </location>
</feature>
<dbReference type="OrthoDB" id="6365676at2759"/>
<dbReference type="PANTHER" id="PTHR23235:SF155">
    <property type="entry name" value="EARLY GROWTH RESPONSE 4-RELATED"/>
    <property type="match status" value="1"/>
</dbReference>
<evidence type="ECO:0000256" key="9">
    <source>
        <dbReference type="PROSITE-ProRule" id="PRU00042"/>
    </source>
</evidence>
<evidence type="ECO:0000256" key="1">
    <source>
        <dbReference type="ARBA" id="ARBA00004123"/>
    </source>
</evidence>
<dbReference type="InterPro" id="IPR036236">
    <property type="entry name" value="Znf_C2H2_sf"/>
</dbReference>
<keyword evidence="6" id="KW-0805">Transcription regulation</keyword>
<comment type="caution">
    <text evidence="12">The sequence shown here is derived from an EMBL/GenBank/DDBJ whole genome shotgun (WGS) entry which is preliminary data.</text>
</comment>
<evidence type="ECO:0000256" key="3">
    <source>
        <dbReference type="ARBA" id="ARBA00022723"/>
    </source>
</evidence>
<dbReference type="Pfam" id="PF00096">
    <property type="entry name" value="zf-C2H2"/>
    <property type="match status" value="1"/>
</dbReference>
<dbReference type="VEuPathDB" id="FungiDB:SeMB42_g00986"/>
<keyword evidence="5" id="KW-0862">Zinc</keyword>
<dbReference type="GO" id="GO:0008270">
    <property type="term" value="F:zinc ion binding"/>
    <property type="evidence" value="ECO:0007669"/>
    <property type="project" value="UniProtKB-KW"/>
</dbReference>
<gene>
    <name evidence="12" type="ORF">SeLEV6574_g07138</name>
</gene>
<feature type="region of interest" description="Disordered" evidence="10">
    <location>
        <begin position="155"/>
        <end position="183"/>
    </location>
</feature>
<dbReference type="PROSITE" id="PS00028">
    <property type="entry name" value="ZINC_FINGER_C2H2_1"/>
    <property type="match status" value="2"/>
</dbReference>
<keyword evidence="8" id="KW-0539">Nucleus</keyword>
<dbReference type="Proteomes" id="UP000320475">
    <property type="component" value="Unassembled WGS sequence"/>
</dbReference>
<evidence type="ECO:0000313" key="13">
    <source>
        <dbReference type="Proteomes" id="UP000320475"/>
    </source>
</evidence>
<evidence type="ECO:0000256" key="2">
    <source>
        <dbReference type="ARBA" id="ARBA00006991"/>
    </source>
</evidence>
<dbReference type="GO" id="GO:0000978">
    <property type="term" value="F:RNA polymerase II cis-regulatory region sequence-specific DNA binding"/>
    <property type="evidence" value="ECO:0007669"/>
    <property type="project" value="TreeGrafter"/>
</dbReference>
<dbReference type="PROSITE" id="PS50157">
    <property type="entry name" value="ZINC_FINGER_C2H2_2"/>
    <property type="match status" value="2"/>
</dbReference>
<dbReference type="GO" id="GO:0005634">
    <property type="term" value="C:nucleus"/>
    <property type="evidence" value="ECO:0007669"/>
    <property type="project" value="UniProtKB-SubCell"/>
</dbReference>
<keyword evidence="3" id="KW-0479">Metal-binding</keyword>
<organism evidence="12 13">
    <name type="scientific">Synchytrium endobioticum</name>
    <dbReference type="NCBI Taxonomy" id="286115"/>
    <lineage>
        <taxon>Eukaryota</taxon>
        <taxon>Fungi</taxon>
        <taxon>Fungi incertae sedis</taxon>
        <taxon>Chytridiomycota</taxon>
        <taxon>Chytridiomycota incertae sedis</taxon>
        <taxon>Chytridiomycetes</taxon>
        <taxon>Synchytriales</taxon>
        <taxon>Synchytriaceae</taxon>
        <taxon>Synchytrium</taxon>
    </lineage>
</organism>
<reference evidence="12 13" key="1">
    <citation type="journal article" date="2019" name="Sci. Rep.">
        <title>Comparative genomics of chytrid fungi reveal insights into the obligate biotrophic and pathogenic lifestyle of Synchytrium endobioticum.</title>
        <authorList>
            <person name="van de Vossenberg B.T.L.H."/>
            <person name="Warris S."/>
            <person name="Nguyen H.D.T."/>
            <person name="van Gent-Pelzer M.P.E."/>
            <person name="Joly D.L."/>
            <person name="van de Geest H.C."/>
            <person name="Bonants P.J.M."/>
            <person name="Smith D.S."/>
            <person name="Levesque C.A."/>
            <person name="van der Lee T.A.J."/>
        </authorList>
    </citation>
    <scope>NUCLEOTIDE SEQUENCE [LARGE SCALE GENOMIC DNA]</scope>
    <source>
        <strain evidence="12 13">LEV6574</strain>
    </source>
</reference>
<keyword evidence="4 9" id="KW-0863">Zinc-finger</keyword>
<accession>A0A507CJ81</accession>
<feature type="domain" description="C2H2-type" evidence="11">
    <location>
        <begin position="282"/>
        <end position="311"/>
    </location>
</feature>
<name>A0A507CJ81_9FUNG</name>
<evidence type="ECO:0000259" key="11">
    <source>
        <dbReference type="PROSITE" id="PS50157"/>
    </source>
</evidence>
<evidence type="ECO:0000256" key="8">
    <source>
        <dbReference type="ARBA" id="ARBA00023242"/>
    </source>
</evidence>
<dbReference type="EMBL" id="QEAM01000469">
    <property type="protein sequence ID" value="TPX39529.1"/>
    <property type="molecule type" value="Genomic_DNA"/>
</dbReference>
<feature type="compositionally biased region" description="Low complexity" evidence="10">
    <location>
        <begin position="388"/>
        <end position="399"/>
    </location>
</feature>
<comment type="subcellular location">
    <subcellularLocation>
        <location evidence="1">Nucleus</location>
    </subcellularLocation>
</comment>
<sequence>MVRADSPHGNEGGLSIRLFRDDDRRNQLSQTAVTLIRAGTFSRNQSSCDSATDCLSNDAGSLLRERPLHAPHQVIYQIRHPRRVEAPISPTIEVLSLKFYGHKACKFCHQKSARPLLLSPVCQELPTHRHSIAFKARMNQPDAPRSTPELISQSVPASETSTRAGSVTNLVGSDSWPRESYRDSHGHHVEQHAVISGDVNSHASVVSQERWAADSFVAPSLDKEQQVDTPALASESNRTTITVPVLIGGSDIGTLIGAAERNTDDAASDNASGCEDTNIARHVCTVPDCNKTFSTPAHLSRHAKLHGGTKPHKCLLDMCSKTFTRRDNMMVHYRAHARKLGIVEMKDRMLSSMRQARHHHHSYLHPATLQHPMHDHAAAEAFAAQYGAANAPSQAPQASVRESPYEVRPAPYGPPAEQNDGSSHLYVYNPAMLQQPLHCQAPQQGQLQPNATEPLKRHDFELNGLQSQCYPYQAQSQPQRQHAAPSSASNEIFRYSLPSFDVPSSQSIFQQTQPQQTTRQASRLSPPAQASVINELQVANIMASPIPTKANSKNLITYQHTWPQRYDMAPGPAGPPLTSRISYNMQHPHSTNSNVPGASWPHVTSTQRGSTILNPHSIINTHTHSTQVTTKANHSNRRQPSLWDILLMNSLISRTMQLETPYPTNYPSSSVSFRSQDWRNVTTWKFGEDVLSLVSLVILCMTCDVDCKNVTYDEVEMCLAYVLARASCFITRKGLCPIDSGMALWI</sequence>
<feature type="region of interest" description="Disordered" evidence="10">
    <location>
        <begin position="388"/>
        <end position="422"/>
    </location>
</feature>